<organism evidence="6 7">
    <name type="scientific">Clostridium thermosuccinogenes</name>
    <dbReference type="NCBI Taxonomy" id="84032"/>
    <lineage>
        <taxon>Bacteria</taxon>
        <taxon>Bacillati</taxon>
        <taxon>Bacillota</taxon>
        <taxon>Clostridia</taxon>
        <taxon>Eubacteriales</taxon>
        <taxon>Clostridiaceae</taxon>
        <taxon>Clostridium</taxon>
    </lineage>
</organism>
<evidence type="ECO:0000313" key="6">
    <source>
        <dbReference type="EMBL" id="PNU01244.1"/>
    </source>
</evidence>
<dbReference type="GO" id="GO:0005524">
    <property type="term" value="F:ATP binding"/>
    <property type="evidence" value="ECO:0007669"/>
    <property type="project" value="UniProtKB-KW"/>
</dbReference>
<dbReference type="SMART" id="SM00382">
    <property type="entry name" value="AAA"/>
    <property type="match status" value="1"/>
</dbReference>
<dbReference type="EMBL" id="NIOJ01000003">
    <property type="protein sequence ID" value="PNU01244.1"/>
    <property type="molecule type" value="Genomic_DNA"/>
</dbReference>
<name>A0A2K2FLH2_9CLOT</name>
<evidence type="ECO:0000256" key="4">
    <source>
        <dbReference type="ARBA" id="ARBA00022840"/>
    </source>
</evidence>
<keyword evidence="3" id="KW-0547">Nucleotide-binding</keyword>
<dbReference type="GO" id="GO:0005886">
    <property type="term" value="C:plasma membrane"/>
    <property type="evidence" value="ECO:0007669"/>
    <property type="project" value="TreeGrafter"/>
</dbReference>
<dbReference type="OrthoDB" id="1706485at2"/>
<dbReference type="FunFam" id="3.40.50.300:FF:000056">
    <property type="entry name" value="Cell division ATP-binding protein FtsE"/>
    <property type="match status" value="1"/>
</dbReference>
<evidence type="ECO:0000256" key="1">
    <source>
        <dbReference type="ARBA" id="ARBA00005417"/>
    </source>
</evidence>
<keyword evidence="2" id="KW-0813">Transport</keyword>
<comment type="similarity">
    <text evidence="1">Belongs to the ABC transporter superfamily.</text>
</comment>
<dbReference type="InterPro" id="IPR015854">
    <property type="entry name" value="ABC_transpr_LolD-like"/>
</dbReference>
<dbReference type="PROSITE" id="PS50893">
    <property type="entry name" value="ABC_TRANSPORTER_2"/>
    <property type="match status" value="1"/>
</dbReference>
<keyword evidence="4" id="KW-0067">ATP-binding</keyword>
<dbReference type="SUPFAM" id="SSF52540">
    <property type="entry name" value="P-loop containing nucleoside triphosphate hydrolases"/>
    <property type="match status" value="1"/>
</dbReference>
<evidence type="ECO:0000259" key="5">
    <source>
        <dbReference type="PROSITE" id="PS50893"/>
    </source>
</evidence>
<dbReference type="PANTHER" id="PTHR24220">
    <property type="entry name" value="IMPORT ATP-BINDING PROTEIN"/>
    <property type="match status" value="1"/>
</dbReference>
<dbReference type="Gene3D" id="3.40.50.300">
    <property type="entry name" value="P-loop containing nucleotide triphosphate hydrolases"/>
    <property type="match status" value="1"/>
</dbReference>
<dbReference type="KEGG" id="cthd:CDO33_11265"/>
<proteinExistence type="inferred from homology"/>
<reference evidence="6 7" key="1">
    <citation type="submission" date="2017-06" db="EMBL/GenBank/DDBJ databases">
        <title>Investigating the central metabolism of Clostridium thermosuccinogenes.</title>
        <authorList>
            <person name="Koendjbiharie J.G."/>
            <person name="van Kranenburg R."/>
        </authorList>
    </citation>
    <scope>NUCLEOTIDE SEQUENCE [LARGE SCALE GENOMIC DNA]</scope>
    <source>
        <strain evidence="6 7">DSM 5806</strain>
    </source>
</reference>
<dbReference type="RefSeq" id="WP_103080100.1">
    <property type="nucleotide sequence ID" value="NZ_CP021850.1"/>
</dbReference>
<dbReference type="InterPro" id="IPR003593">
    <property type="entry name" value="AAA+_ATPase"/>
</dbReference>
<keyword evidence="7" id="KW-1185">Reference proteome</keyword>
<dbReference type="InterPro" id="IPR027417">
    <property type="entry name" value="P-loop_NTPase"/>
</dbReference>
<dbReference type="CDD" id="cd03255">
    <property type="entry name" value="ABC_MJ0796_LolCDE_FtsE"/>
    <property type="match status" value="1"/>
</dbReference>
<dbReference type="InterPro" id="IPR017911">
    <property type="entry name" value="MacB-like_ATP-bd"/>
</dbReference>
<dbReference type="GO" id="GO:0022857">
    <property type="term" value="F:transmembrane transporter activity"/>
    <property type="evidence" value="ECO:0007669"/>
    <property type="project" value="TreeGrafter"/>
</dbReference>
<dbReference type="Pfam" id="PF00005">
    <property type="entry name" value="ABC_tran"/>
    <property type="match status" value="1"/>
</dbReference>
<sequence length="230" mass="25612">MIEAKGVSLRYKDGTLALHNVNLEIKLGELVYITGPSGSGKTSLLKLFMGVEYPTSGALKVLGQAMFRREAMKIRKLRRKIGPVFQDFRLIEGRTAMENVMMGMRFLGIPSRQIKQNAISALARVGLEHKAYSRVENLSWGEAQRVSIARAVARKPALILADEPTGNLDHANALNILDLLTSFKDKNTTVIITTHATHLIEDQKNATFVRVNKGNISIERRCESNEELLI</sequence>
<comment type="caution">
    <text evidence="6">The sequence shown here is derived from an EMBL/GenBank/DDBJ whole genome shotgun (WGS) entry which is preliminary data.</text>
</comment>
<dbReference type="GO" id="GO:0016887">
    <property type="term" value="F:ATP hydrolysis activity"/>
    <property type="evidence" value="ECO:0007669"/>
    <property type="project" value="InterPro"/>
</dbReference>
<evidence type="ECO:0000313" key="7">
    <source>
        <dbReference type="Proteomes" id="UP000236151"/>
    </source>
</evidence>
<evidence type="ECO:0000256" key="2">
    <source>
        <dbReference type="ARBA" id="ARBA00022448"/>
    </source>
</evidence>
<dbReference type="AlphaFoldDB" id="A0A2K2FLH2"/>
<accession>A0A2K2FLH2</accession>
<protein>
    <submittedName>
        <fullName evidence="6">ABC transporter</fullName>
    </submittedName>
</protein>
<dbReference type="Proteomes" id="UP000236151">
    <property type="component" value="Unassembled WGS sequence"/>
</dbReference>
<evidence type="ECO:0000256" key="3">
    <source>
        <dbReference type="ARBA" id="ARBA00022741"/>
    </source>
</evidence>
<feature type="domain" description="ABC transporter" evidence="5">
    <location>
        <begin position="2"/>
        <end position="230"/>
    </location>
</feature>
<dbReference type="InterPro" id="IPR003439">
    <property type="entry name" value="ABC_transporter-like_ATP-bd"/>
</dbReference>
<gene>
    <name evidence="6" type="ORF">CDQ84_02345</name>
</gene>
<dbReference type="PANTHER" id="PTHR24220:SF470">
    <property type="entry name" value="CELL DIVISION ATP-BINDING PROTEIN FTSE"/>
    <property type="match status" value="1"/>
</dbReference>